<dbReference type="InterPro" id="IPR036772">
    <property type="entry name" value="SRCR-like_dom_sf"/>
</dbReference>
<evidence type="ECO:0000256" key="1">
    <source>
        <dbReference type="ARBA" id="ARBA00004613"/>
    </source>
</evidence>
<evidence type="ECO:0000256" key="4">
    <source>
        <dbReference type="ARBA" id="ARBA00022737"/>
    </source>
</evidence>
<organism evidence="13 14">
    <name type="scientific">Lates calcarifer</name>
    <name type="common">Barramundi</name>
    <name type="synonym">Holocentrus calcarifer</name>
    <dbReference type="NCBI Taxonomy" id="8187"/>
    <lineage>
        <taxon>Eukaryota</taxon>
        <taxon>Metazoa</taxon>
        <taxon>Chordata</taxon>
        <taxon>Craniata</taxon>
        <taxon>Vertebrata</taxon>
        <taxon>Euteleostomi</taxon>
        <taxon>Actinopterygii</taxon>
        <taxon>Neopterygii</taxon>
        <taxon>Teleostei</taxon>
        <taxon>Neoteleostei</taxon>
        <taxon>Acanthomorphata</taxon>
        <taxon>Carangaria</taxon>
        <taxon>Carangaria incertae sedis</taxon>
        <taxon>Centropomidae</taxon>
        <taxon>Lates</taxon>
    </lineage>
</organism>
<dbReference type="AlphaFoldDB" id="A0A4W6E3S9"/>
<dbReference type="Proteomes" id="UP000314980">
    <property type="component" value="Unassembled WGS sequence"/>
</dbReference>
<keyword evidence="2" id="KW-0964">Secreted</keyword>
<feature type="domain" description="SRCR" evidence="12">
    <location>
        <begin position="264"/>
        <end position="364"/>
    </location>
</feature>
<feature type="domain" description="SRCR" evidence="12">
    <location>
        <begin position="35"/>
        <end position="134"/>
    </location>
</feature>
<evidence type="ECO:0000256" key="11">
    <source>
        <dbReference type="PROSITE-ProRule" id="PRU00196"/>
    </source>
</evidence>
<dbReference type="Ensembl" id="ENSLCAT00010032608.1">
    <property type="protein sequence ID" value="ENSLCAP00010031882.1"/>
    <property type="gene ID" value="ENSLCAG00010014968.1"/>
</dbReference>
<dbReference type="InterPro" id="IPR001190">
    <property type="entry name" value="SRCR"/>
</dbReference>
<reference evidence="13" key="3">
    <citation type="submission" date="2025-09" db="UniProtKB">
        <authorList>
            <consortium name="Ensembl"/>
        </authorList>
    </citation>
    <scope>IDENTIFICATION</scope>
</reference>
<evidence type="ECO:0000256" key="9">
    <source>
        <dbReference type="ARBA" id="ARBA00064153"/>
    </source>
</evidence>
<reference evidence="13" key="2">
    <citation type="submission" date="2025-08" db="UniProtKB">
        <authorList>
            <consortium name="Ensembl"/>
        </authorList>
    </citation>
    <scope>IDENTIFICATION</scope>
</reference>
<evidence type="ECO:0000256" key="8">
    <source>
        <dbReference type="ARBA" id="ARBA00058074"/>
    </source>
</evidence>
<dbReference type="PROSITE" id="PS50287">
    <property type="entry name" value="SRCR_2"/>
    <property type="match status" value="5"/>
</dbReference>
<comment type="subunit">
    <text evidence="9">Interacts with LGALS1 and laminin.</text>
</comment>
<keyword evidence="3" id="KW-0732">Signal</keyword>
<feature type="domain" description="SRCR" evidence="12">
    <location>
        <begin position="495"/>
        <end position="592"/>
    </location>
</feature>
<comment type="function">
    <text evidence="8">Binds to extracellular matrix proteins. Binds to pathogen-associated molecular patterns (PAMPs) present on the cell walls of Gram-positive and Gram-negative bacteria and fungi, behaving as a pattern recognition receptor (PRR). Induces bacterial and fungal aggregation and subsequent inhibition of PAMP-induced cytokine release. Does not possess intrinsic bactericidal activity. May play a role in the innate defense and homeostasis of certain epithelial surfaces.</text>
</comment>
<keyword evidence="4" id="KW-0677">Repeat</keyword>
<dbReference type="PROSITE" id="PS00420">
    <property type="entry name" value="SRCR_1"/>
    <property type="match status" value="1"/>
</dbReference>
<sequence>TAAYRSVSFMFHWLHGDAAYSYCAFILQFPECNQIRLVGSSRCSGRVEVYHRDSWGTVCDDLWSLTNADVVCRELNCGTVLEAKKGAFFGQGKDEIWLDDVQCTGHETSILKCQHRPLGENNCGHGEDAGVVCSDNYGFTKCKYSRTFVHDLHFAENVRVVNGSNRCNGRVEVFHEGQWKRACASDWGRDEAAVICQEIRCGTPIIQTDMPYFGEARHLLGVKTTCSGNETSLSQCTLKDFKETCVDATVFCSSNNFVLYSKAIRLINGTHRCAGRVEVFHDGQWGTICDDRWGIQEAAVACREMNCGNPLSVKYKAFYGRGQDQVWMDDVECTGHEKSLTDCPHRGFGEHDCDHAEDAGVECSAIKMGIETVRLTNGTNQCSGRVEIFHNGNWGKICNNNWGLKEATVVCKELGSQTSKSNAFFGQGQGDIWLDDVRCFGNETSLLHCRHPSLGDNNCGHGEDAGVVCSGIISVSMLFTSFLLPLMPQMNTSTIRLINGTDQCSGRVEVHHGDEWLPVYNVNWGMHEATVTCREMNCGDAVKTTGSFGQGGDLRGYKISCSGTESSLTQCGVRDYTRTSHDRIEEAVVECSGKT</sequence>
<dbReference type="GO" id="GO:0005615">
    <property type="term" value="C:extracellular space"/>
    <property type="evidence" value="ECO:0007669"/>
    <property type="project" value="TreeGrafter"/>
</dbReference>
<dbReference type="FunFam" id="3.10.250.10:FF:000007">
    <property type="entry name" value="Soluble scavenger receptor cysteine-rich domain-containing protein SSC5D"/>
    <property type="match status" value="3"/>
</dbReference>
<dbReference type="PANTHER" id="PTHR48071:SF15">
    <property type="entry name" value="SRCR DOMAIN-CONTAINING PROTEIN"/>
    <property type="match status" value="1"/>
</dbReference>
<evidence type="ECO:0000256" key="10">
    <source>
        <dbReference type="ARBA" id="ARBA00069168"/>
    </source>
</evidence>
<keyword evidence="5 11" id="KW-1015">Disulfide bond</keyword>
<feature type="disulfide bond" evidence="11">
    <location>
        <begin position="103"/>
        <end position="113"/>
    </location>
</feature>
<feature type="disulfide bond" evidence="11">
    <location>
        <begin position="302"/>
        <end position="363"/>
    </location>
</feature>
<evidence type="ECO:0000256" key="7">
    <source>
        <dbReference type="ARBA" id="ARBA00023180"/>
    </source>
</evidence>
<dbReference type="GO" id="GO:0004252">
    <property type="term" value="F:serine-type endopeptidase activity"/>
    <property type="evidence" value="ECO:0007669"/>
    <property type="project" value="TreeGrafter"/>
</dbReference>
<feature type="disulfide bond" evidence="11">
    <location>
        <begin position="59"/>
        <end position="123"/>
    </location>
</feature>
<feature type="domain" description="SRCR" evidence="12">
    <location>
        <begin position="158"/>
        <end position="253"/>
    </location>
</feature>
<feature type="disulfide bond" evidence="11">
    <location>
        <begin position="439"/>
        <end position="449"/>
    </location>
</feature>
<feature type="disulfide bond" evidence="11">
    <location>
        <begin position="72"/>
        <end position="133"/>
    </location>
</feature>
<evidence type="ECO:0000256" key="6">
    <source>
        <dbReference type="ARBA" id="ARBA00023170"/>
    </source>
</evidence>
<comment type="subcellular location">
    <subcellularLocation>
        <location evidence="1">Secreted</location>
    </subcellularLocation>
</comment>
<evidence type="ECO:0000313" key="13">
    <source>
        <dbReference type="Ensembl" id="ENSLCAP00010031882.1"/>
    </source>
</evidence>
<dbReference type="FunFam" id="3.10.250.10:FF:000004">
    <property type="entry name" value="Scavenger receptor cysteine-rich type 1 protein M130"/>
    <property type="match status" value="2"/>
</dbReference>
<evidence type="ECO:0000256" key="3">
    <source>
        <dbReference type="ARBA" id="ARBA00022729"/>
    </source>
</evidence>
<dbReference type="SMART" id="SM00202">
    <property type="entry name" value="SR"/>
    <property type="match status" value="5"/>
</dbReference>
<dbReference type="Pfam" id="PF00530">
    <property type="entry name" value="SRCR"/>
    <property type="match status" value="5"/>
</dbReference>
<reference evidence="14" key="1">
    <citation type="submission" date="2015-09" db="EMBL/GenBank/DDBJ databases">
        <authorList>
            <person name="Sai Rama Sridatta P."/>
        </authorList>
    </citation>
    <scope>NUCLEOTIDE SEQUENCE [LARGE SCALE GENOMIC DNA]</scope>
</reference>
<accession>A0A4W6E3S9</accession>
<evidence type="ECO:0000313" key="14">
    <source>
        <dbReference type="Proteomes" id="UP000314980"/>
    </source>
</evidence>
<dbReference type="SUPFAM" id="SSF56487">
    <property type="entry name" value="SRCR-like"/>
    <property type="match status" value="5"/>
</dbReference>
<dbReference type="PRINTS" id="PR00258">
    <property type="entry name" value="SPERACTRCPTR"/>
</dbReference>
<dbReference type="GO" id="GO:0005886">
    <property type="term" value="C:plasma membrane"/>
    <property type="evidence" value="ECO:0007669"/>
    <property type="project" value="TreeGrafter"/>
</dbReference>
<evidence type="ECO:0000259" key="12">
    <source>
        <dbReference type="PROSITE" id="PS50287"/>
    </source>
</evidence>
<evidence type="ECO:0000256" key="5">
    <source>
        <dbReference type="ARBA" id="ARBA00023157"/>
    </source>
</evidence>
<comment type="caution">
    <text evidence="11">Lacks conserved residue(s) required for the propagation of feature annotation.</text>
</comment>
<feature type="disulfide bond" evidence="11">
    <location>
        <begin position="561"/>
        <end position="571"/>
    </location>
</feature>
<feature type="disulfide bond" evidence="11">
    <location>
        <begin position="289"/>
        <end position="353"/>
    </location>
</feature>
<dbReference type="GO" id="GO:0031638">
    <property type="term" value="P:zymogen activation"/>
    <property type="evidence" value="ECO:0007669"/>
    <property type="project" value="TreeGrafter"/>
</dbReference>
<proteinExistence type="predicted"/>
<feature type="domain" description="SRCR" evidence="12">
    <location>
        <begin position="373"/>
        <end position="470"/>
    </location>
</feature>
<dbReference type="InParanoid" id="A0A4W6E3S9"/>
<feature type="disulfide bond" evidence="11">
    <location>
        <begin position="226"/>
        <end position="236"/>
    </location>
</feature>
<feature type="disulfide bond" evidence="11">
    <location>
        <begin position="333"/>
        <end position="343"/>
    </location>
</feature>
<dbReference type="GeneTree" id="ENSGT00940000163299"/>
<dbReference type="Gene3D" id="3.10.250.10">
    <property type="entry name" value="SRCR-like domain"/>
    <property type="match status" value="5"/>
</dbReference>
<keyword evidence="6" id="KW-0675">Receptor</keyword>
<keyword evidence="14" id="KW-1185">Reference proteome</keyword>
<evidence type="ECO:0000256" key="2">
    <source>
        <dbReference type="ARBA" id="ARBA00022525"/>
    </source>
</evidence>
<dbReference type="PANTHER" id="PTHR48071">
    <property type="entry name" value="SRCR DOMAIN-CONTAINING PROTEIN"/>
    <property type="match status" value="1"/>
</dbReference>
<protein>
    <recommendedName>
        <fullName evidence="10">Soluble scavenger receptor cysteine-rich domain-containing protein SSC5D</fullName>
    </recommendedName>
</protein>
<keyword evidence="7" id="KW-0325">Glycoprotein</keyword>
<name>A0A4W6E3S9_LATCA</name>